<dbReference type="Pfam" id="PF12770">
    <property type="entry name" value="CHAT"/>
    <property type="match status" value="1"/>
</dbReference>
<dbReference type="SUPFAM" id="SSF141571">
    <property type="entry name" value="Pentapeptide repeat-like"/>
    <property type="match status" value="2"/>
</dbReference>
<dbReference type="Gene3D" id="2.160.20.80">
    <property type="entry name" value="E3 ubiquitin-protein ligase SopA"/>
    <property type="match status" value="2"/>
</dbReference>
<sequence length="747" mass="81712">MSGADFSHADIRGADFTKAILIGADFSHAVAGQTFHWRLGIVCTSILLATLAGYVSAYASGIVASLMVIEEAPIVFWSSIVALTLLAGFIFATYKQGLGLAVGAFSLIAAFLLILVGGLGTTEATAAALVQSIAIAGAIAGAIIGAFALAVLKTLIGNIAVFIYGIASSVGSLAGGWEGIENGKKHLVQALPVVALVTLALLSLSFWIGWNISDRDNKYLLVYKPANWIASIGGTRFRGSNLTTANFTEANLNSTDFRDSILKRTCWFEAKNLEKARTEGTYLQNQKVRQLVVNKKGKNQHFEHLNLRDLHLEKVDLQDAYLNGADLSGTTLENATLAGARLAKAQLYQANLKGAGLTGAYIENWGISTDTNLDAVKCDYIYMKVPTEADPDPCRKPDNRKEIFRAGDFTDFIAPIVKTLELYQTQNVDLRVLGRTFKTLDFYHYEGIDPSVAAIALKQLAEQHPEAGLKVVVLQGVGEEKIRLQARVTEETDRSKLSAEYIEKYQEIASLPYGDLQSLLAAMAEKDERIRGLENMVMAAMKSEKFYVETYYNFGDDSDENKTVKKILILTANPQNIDKRRLDAEVREIQTGLERAKKRDQFEIISKWAVRPDDLRRALLDYEPQIVHFSGGATTDGLALENELGQLQMVSTAALAKLFDVFKDQVECVLLNACYSETQAEVISQHIDYVIGMNRAIGNRAAIEFAVGFYDALGAGRSIEDAFKLGCIAIDLEGIPESLTPVLKKKE</sequence>
<feature type="transmembrane region" description="Helical" evidence="1">
    <location>
        <begin position="74"/>
        <end position="91"/>
    </location>
</feature>
<feature type="transmembrane region" description="Helical" evidence="1">
    <location>
        <begin position="189"/>
        <end position="210"/>
    </location>
</feature>
<keyword evidence="1" id="KW-0812">Transmembrane</keyword>
<keyword evidence="4" id="KW-1185">Reference proteome</keyword>
<feature type="transmembrane region" description="Helical" evidence="1">
    <location>
        <begin position="126"/>
        <end position="152"/>
    </location>
</feature>
<reference evidence="3 4" key="1">
    <citation type="journal article" date="2020" name="Sci. Rep.">
        <title>A novel cyanobacterial geosmin producer, revising GeoA distribution and dispersion patterns in Bacteria.</title>
        <authorList>
            <person name="Churro C."/>
            <person name="Semedo-Aguiar A.P."/>
            <person name="Silva A.D."/>
            <person name="Pereira-Leal J.B."/>
            <person name="Leite R.B."/>
        </authorList>
    </citation>
    <scope>NUCLEOTIDE SEQUENCE [LARGE SCALE GENOMIC DNA]</scope>
    <source>
        <strain evidence="3 4">IPMA8</strain>
    </source>
</reference>
<keyword evidence="1" id="KW-0472">Membrane</keyword>
<keyword evidence="1" id="KW-1133">Transmembrane helix</keyword>
<dbReference type="PANTHER" id="PTHR14136:SF17">
    <property type="entry name" value="BTB_POZ DOMAIN-CONTAINING PROTEIN KCTD9"/>
    <property type="match status" value="1"/>
</dbReference>
<dbReference type="PANTHER" id="PTHR14136">
    <property type="entry name" value="BTB_POZ DOMAIN-CONTAINING PROTEIN KCTD9"/>
    <property type="match status" value="1"/>
</dbReference>
<evidence type="ECO:0000313" key="4">
    <source>
        <dbReference type="Proteomes" id="UP000702425"/>
    </source>
</evidence>
<accession>A0ABX2D2Y9</accession>
<dbReference type="InterPro" id="IPR001646">
    <property type="entry name" value="5peptide_repeat"/>
</dbReference>
<evidence type="ECO:0000256" key="1">
    <source>
        <dbReference type="SAM" id="Phobius"/>
    </source>
</evidence>
<protein>
    <recommendedName>
        <fullName evidence="2">CHAT domain-containing protein</fullName>
    </recommendedName>
</protein>
<organism evidence="3 4">
    <name type="scientific">Microcoleus asticus IPMA8</name>
    <dbReference type="NCBI Taxonomy" id="2563858"/>
    <lineage>
        <taxon>Bacteria</taxon>
        <taxon>Bacillati</taxon>
        <taxon>Cyanobacteriota</taxon>
        <taxon>Cyanophyceae</taxon>
        <taxon>Oscillatoriophycideae</taxon>
        <taxon>Oscillatoriales</taxon>
        <taxon>Microcoleaceae</taxon>
        <taxon>Microcoleus</taxon>
        <taxon>Microcoleus asticus</taxon>
    </lineage>
</organism>
<feature type="transmembrane region" description="Helical" evidence="1">
    <location>
        <begin position="46"/>
        <end position="68"/>
    </location>
</feature>
<dbReference type="InterPro" id="IPR024983">
    <property type="entry name" value="CHAT_dom"/>
</dbReference>
<comment type="caution">
    <text evidence="3">The sequence shown here is derived from an EMBL/GenBank/DDBJ whole genome shotgun (WGS) entry which is preliminary data.</text>
</comment>
<gene>
    <name evidence="3" type="ORF">E5S67_04599</name>
</gene>
<dbReference type="Pfam" id="PF00805">
    <property type="entry name" value="Pentapeptide"/>
    <property type="match status" value="3"/>
</dbReference>
<dbReference type="EMBL" id="SRRZ01000100">
    <property type="protein sequence ID" value="NQE36833.1"/>
    <property type="molecule type" value="Genomic_DNA"/>
</dbReference>
<feature type="transmembrane region" description="Helical" evidence="1">
    <location>
        <begin position="159"/>
        <end position="177"/>
    </location>
</feature>
<name>A0ABX2D2Y9_9CYAN</name>
<evidence type="ECO:0000259" key="2">
    <source>
        <dbReference type="Pfam" id="PF12770"/>
    </source>
</evidence>
<proteinExistence type="predicted"/>
<feature type="transmembrane region" description="Helical" evidence="1">
    <location>
        <begin position="98"/>
        <end position="120"/>
    </location>
</feature>
<feature type="domain" description="CHAT" evidence="2">
    <location>
        <begin position="566"/>
        <end position="722"/>
    </location>
</feature>
<dbReference type="Proteomes" id="UP000702425">
    <property type="component" value="Unassembled WGS sequence"/>
</dbReference>
<dbReference type="InterPro" id="IPR051082">
    <property type="entry name" value="Pentapeptide-BTB/POZ_domain"/>
</dbReference>
<evidence type="ECO:0000313" key="3">
    <source>
        <dbReference type="EMBL" id="NQE36833.1"/>
    </source>
</evidence>